<keyword evidence="4" id="KW-1185">Reference proteome</keyword>
<gene>
    <name evidence="2" type="ORF">SAMN05878437_0001</name>
    <name evidence="3" type="ORF">SAMN05878437_2953</name>
</gene>
<dbReference type="SUPFAM" id="SSF158452">
    <property type="entry name" value="YqcC-like"/>
    <property type="match status" value="1"/>
</dbReference>
<evidence type="ECO:0000313" key="3">
    <source>
        <dbReference type="EMBL" id="SHM43820.1"/>
    </source>
</evidence>
<dbReference type="OrthoDB" id="8794567at2"/>
<dbReference type="EMBL" id="LT670847">
    <property type="protein sequence ID" value="SHM43820.1"/>
    <property type="molecule type" value="Genomic_DNA"/>
</dbReference>
<dbReference type="Proteomes" id="UP000190911">
    <property type="component" value="Chromosome I"/>
</dbReference>
<proteinExistence type="predicted"/>
<dbReference type="InterPro" id="IPR007384">
    <property type="entry name" value="UCP006257"/>
</dbReference>
<dbReference type="GO" id="GO:0044010">
    <property type="term" value="P:single-species biofilm formation"/>
    <property type="evidence" value="ECO:0007669"/>
    <property type="project" value="TreeGrafter"/>
</dbReference>
<evidence type="ECO:0000313" key="2">
    <source>
        <dbReference type="EMBL" id="SHL87286.1"/>
    </source>
</evidence>
<dbReference type="InParanoid" id="A0A1M7ISW9"/>
<dbReference type="PANTHER" id="PTHR39586:SF1">
    <property type="entry name" value="CYTOPLASMIC PROTEIN"/>
    <property type="match status" value="1"/>
</dbReference>
<dbReference type="PANTHER" id="PTHR39586">
    <property type="entry name" value="CYTOPLASMIC PROTEIN-RELATED"/>
    <property type="match status" value="1"/>
</dbReference>
<sequence length="110" mass="12445">MTIHQELEQALEELEATLKATSLWRIETPPPAAFESRQPFCVDTMSLPQWLRFVFVARLYALIEARAPLPAKCEVAPAIAAYLQQQSAKASDQLLVVQSVERIDELITRH</sequence>
<evidence type="ECO:0000259" key="1">
    <source>
        <dbReference type="Pfam" id="PF04287"/>
    </source>
</evidence>
<dbReference type="STRING" id="29571.SAMN05878437_0001"/>
<reference evidence="3 4" key="1">
    <citation type="submission" date="2016-11" db="EMBL/GenBank/DDBJ databases">
        <authorList>
            <person name="Jaros S."/>
            <person name="Januszkiewicz K."/>
            <person name="Wedrychowicz H."/>
        </authorList>
    </citation>
    <scope>NUCLEOTIDE SEQUENCE [LARGE SCALE GENOMIC DNA]</scope>
    <source>
        <strain evidence="3 4">ACAM 12</strain>
    </source>
</reference>
<feature type="domain" description="YqcC-like" evidence="1">
    <location>
        <begin position="7"/>
        <end position="105"/>
    </location>
</feature>
<name>A0A1M7ISW9_9GAMM</name>
<dbReference type="InterPro" id="IPR023376">
    <property type="entry name" value="YqcC-like_dom"/>
</dbReference>
<evidence type="ECO:0000313" key="4">
    <source>
        <dbReference type="Proteomes" id="UP000190911"/>
    </source>
</evidence>
<organism evidence="3 4">
    <name type="scientific">Vreelandella subglaciescola</name>
    <dbReference type="NCBI Taxonomy" id="29571"/>
    <lineage>
        <taxon>Bacteria</taxon>
        <taxon>Pseudomonadati</taxon>
        <taxon>Pseudomonadota</taxon>
        <taxon>Gammaproteobacteria</taxon>
        <taxon>Oceanospirillales</taxon>
        <taxon>Halomonadaceae</taxon>
        <taxon>Vreelandella</taxon>
    </lineage>
</organism>
<dbReference type="Pfam" id="PF04287">
    <property type="entry name" value="DUF446"/>
    <property type="match status" value="1"/>
</dbReference>
<dbReference type="Gene3D" id="1.20.1440.40">
    <property type="entry name" value="YqcC-like"/>
    <property type="match status" value="1"/>
</dbReference>
<dbReference type="AlphaFoldDB" id="A0A1M7ISW9"/>
<dbReference type="EMBL" id="LT670847">
    <property type="protein sequence ID" value="SHL87286.1"/>
    <property type="molecule type" value="Genomic_DNA"/>
</dbReference>
<protein>
    <submittedName>
        <fullName evidence="3">Uncharacterized conserved protein YqcC, DUF446 family</fullName>
    </submittedName>
</protein>
<dbReference type="FunCoup" id="A0A1M7ISW9">
    <property type="interactions" value="22"/>
</dbReference>
<dbReference type="InterPro" id="IPR036814">
    <property type="entry name" value="YqcC-like_sf"/>
</dbReference>
<accession>A0A1M7ISW9</accession>
<dbReference type="RefSeq" id="WP_079550222.1">
    <property type="nucleotide sequence ID" value="NZ_LT670847.1"/>
</dbReference>